<feature type="transmembrane region" description="Helical" evidence="2">
    <location>
        <begin position="713"/>
        <end position="734"/>
    </location>
</feature>
<dbReference type="RefSeq" id="WP_345215195.1">
    <property type="nucleotide sequence ID" value="NZ_BAABGN010000002.1"/>
</dbReference>
<gene>
    <name evidence="3" type="ORF">GCM10023169_08100</name>
</gene>
<dbReference type="InterPro" id="IPR051210">
    <property type="entry name" value="Ub_ligase/GEF_domain"/>
</dbReference>
<dbReference type="InterPro" id="IPR000408">
    <property type="entry name" value="Reg_chr_condens"/>
</dbReference>
<dbReference type="SUPFAM" id="SSF50985">
    <property type="entry name" value="RCC1/BLIP-II"/>
    <property type="match status" value="1"/>
</dbReference>
<keyword evidence="4" id="KW-1185">Reference proteome</keyword>
<dbReference type="Gene3D" id="2.130.10.30">
    <property type="entry name" value="Regulator of chromosome condensation 1/beta-lactamase-inhibitor protein II"/>
    <property type="match status" value="2"/>
</dbReference>
<accession>A0ABP8KY55</accession>
<dbReference type="Proteomes" id="UP001500622">
    <property type="component" value="Unassembled WGS sequence"/>
</dbReference>
<dbReference type="PROSITE" id="PS00626">
    <property type="entry name" value="RCC1_2"/>
    <property type="match status" value="5"/>
</dbReference>
<dbReference type="PROSITE" id="PS50012">
    <property type="entry name" value="RCC1_3"/>
    <property type="match status" value="5"/>
</dbReference>
<keyword evidence="1" id="KW-0677">Repeat</keyword>
<comment type="caution">
    <text evidence="3">The sequence shown here is derived from an EMBL/GenBank/DDBJ whole genome shotgun (WGS) entry which is preliminary data.</text>
</comment>
<keyword evidence="2" id="KW-0472">Membrane</keyword>
<dbReference type="PANTHER" id="PTHR22870:SF408">
    <property type="entry name" value="OS09G0560450 PROTEIN"/>
    <property type="match status" value="1"/>
</dbReference>
<organism evidence="3 4">
    <name type="scientific">Georgenia halophila</name>
    <dbReference type="NCBI Taxonomy" id="620889"/>
    <lineage>
        <taxon>Bacteria</taxon>
        <taxon>Bacillati</taxon>
        <taxon>Actinomycetota</taxon>
        <taxon>Actinomycetes</taxon>
        <taxon>Micrococcales</taxon>
        <taxon>Bogoriellaceae</taxon>
        <taxon>Georgenia</taxon>
    </lineage>
</organism>
<evidence type="ECO:0000256" key="2">
    <source>
        <dbReference type="SAM" id="Phobius"/>
    </source>
</evidence>
<evidence type="ECO:0000256" key="1">
    <source>
        <dbReference type="ARBA" id="ARBA00022737"/>
    </source>
</evidence>
<dbReference type="InterPro" id="IPR009091">
    <property type="entry name" value="RCC1/BLIP-II"/>
</dbReference>
<evidence type="ECO:0000313" key="4">
    <source>
        <dbReference type="Proteomes" id="UP001500622"/>
    </source>
</evidence>
<evidence type="ECO:0000313" key="3">
    <source>
        <dbReference type="EMBL" id="GAA4418479.1"/>
    </source>
</evidence>
<evidence type="ECO:0008006" key="5">
    <source>
        <dbReference type="Google" id="ProtNLM"/>
    </source>
</evidence>
<dbReference type="PANTHER" id="PTHR22870">
    <property type="entry name" value="REGULATOR OF CHROMOSOME CONDENSATION"/>
    <property type="match status" value="1"/>
</dbReference>
<dbReference type="Pfam" id="PF13540">
    <property type="entry name" value="RCC1_2"/>
    <property type="match status" value="6"/>
</dbReference>
<keyword evidence="2" id="KW-1133">Transmembrane helix</keyword>
<dbReference type="EMBL" id="BAABGN010000002">
    <property type="protein sequence ID" value="GAA4418479.1"/>
    <property type="molecule type" value="Genomic_DNA"/>
</dbReference>
<keyword evidence="2" id="KW-0812">Transmembrane</keyword>
<sequence>MVWVRKLVVVAVLAGVLTGLGGGPRASADEPAVRGGSAIAFGADRYGETEVPDLPAGVTYTDVAAGRAHTVLLRSDGNVVAFGDYDEGQTDVPDLEPGVAYTDVAAGDYHTVLLRSDGTVKAFGYDRDGRTDVPEPPAGMTYTDVAAGWNHTVLLRSDGNVVAFGYNRDGQTDVPDLEPGVVYTDVAAGAFHTVLLRSDGTVKAFGYDRAGRTDVPEPPAGMTYTDVAAGQDHTVLLRSDGNAVAFGDDDGDGRTDVPDLEPGVVYTDVAAGTFHTVLLRSDGKVEAFGYNDDGQTNVPEPPEGMVYTDVAAGGWRTVLLRSAVETEVSLRAPDSITATDGEVEVSADVGAAGETQPDVAFTGTVRLSIDGKDPIDIAVDDDGAATTTIDGLPTTAGTTIEVSATYLGSTDGAYLAAPAPARRDIEITPAPAATIELSPVSEDVVAGESVTYTVTGTDRFGNDLGDLTDTTTINTPDTDAGAEVDGDTVTFTTTGSHTFTAALDTDPEVTTTATVDVTPAPAATIELSPSTEQVVAGESVTYTVTGADRFGNDLGDLTDTTTINTPDTDAGAEVDGDTVTFTTTGSHTVTAALDTDPEVTTTATVDVTAAPLAAIELRAPEGLNVDQGGSLTFTVDGTDTYGNPVEIGDEAVELASDHPDDSIDGLTVTFPEASPHRITATVDTPTDTLTDTVTVEVTPASVPQLPETGADTLTTLATAALALLLGTALTLTAARRTARKPRRL</sequence>
<protein>
    <recommendedName>
        <fullName evidence="5">LPXTG cell wall anchor domain-containing protein</fullName>
    </recommendedName>
</protein>
<proteinExistence type="predicted"/>
<name>A0ABP8KY55_9MICO</name>
<reference evidence="4" key="1">
    <citation type="journal article" date="2019" name="Int. J. Syst. Evol. Microbiol.">
        <title>The Global Catalogue of Microorganisms (GCM) 10K type strain sequencing project: providing services to taxonomists for standard genome sequencing and annotation.</title>
        <authorList>
            <consortium name="The Broad Institute Genomics Platform"/>
            <consortium name="The Broad Institute Genome Sequencing Center for Infectious Disease"/>
            <person name="Wu L."/>
            <person name="Ma J."/>
        </authorList>
    </citation>
    <scope>NUCLEOTIDE SEQUENCE [LARGE SCALE GENOMIC DNA]</scope>
    <source>
        <strain evidence="4">JCM 17810</strain>
    </source>
</reference>